<feature type="binding site" evidence="2">
    <location>
        <begin position="148"/>
        <end position="155"/>
    </location>
    <ligand>
        <name>ATP</name>
        <dbReference type="ChEBI" id="CHEBI:30616"/>
    </ligand>
</feature>
<gene>
    <name evidence="4" type="ORF">JMN32_20085</name>
</gene>
<evidence type="ECO:0000256" key="1">
    <source>
        <dbReference type="PIRSR" id="PIRSR640198-1"/>
    </source>
</evidence>
<keyword evidence="5" id="KW-1185">Reference proteome</keyword>
<dbReference type="EMBL" id="JAEUGD010000064">
    <property type="protein sequence ID" value="MBL6448622.1"/>
    <property type="molecule type" value="Genomic_DNA"/>
</dbReference>
<dbReference type="InterPro" id="IPR003812">
    <property type="entry name" value="Fido"/>
</dbReference>
<dbReference type="Proteomes" id="UP000614216">
    <property type="component" value="Unassembled WGS sequence"/>
</dbReference>
<evidence type="ECO:0000256" key="2">
    <source>
        <dbReference type="PIRSR" id="PIRSR640198-2"/>
    </source>
</evidence>
<name>A0A937KDH7_9BACT</name>
<dbReference type="PANTHER" id="PTHR13504:SF38">
    <property type="entry name" value="FIDO DOMAIN-CONTAINING PROTEIN"/>
    <property type="match status" value="1"/>
</dbReference>
<dbReference type="RefSeq" id="WP_202858157.1">
    <property type="nucleotide sequence ID" value="NZ_JAEUGD010000064.1"/>
</dbReference>
<feature type="active site" evidence="1">
    <location>
        <position position="144"/>
    </location>
</feature>
<feature type="domain" description="Fido" evidence="3">
    <location>
        <begin position="75"/>
        <end position="210"/>
    </location>
</feature>
<dbReference type="PROSITE" id="PS51459">
    <property type="entry name" value="FIDO"/>
    <property type="match status" value="1"/>
</dbReference>
<proteinExistence type="predicted"/>
<evidence type="ECO:0000313" key="4">
    <source>
        <dbReference type="EMBL" id="MBL6448622.1"/>
    </source>
</evidence>
<protein>
    <submittedName>
        <fullName evidence="4">Fic family protein</fullName>
    </submittedName>
</protein>
<dbReference type="PANTHER" id="PTHR13504">
    <property type="entry name" value="FIDO DOMAIN-CONTAINING PROTEIN DDB_G0283145"/>
    <property type="match status" value="1"/>
</dbReference>
<comment type="caution">
    <text evidence="4">The sequence shown here is derived from an EMBL/GenBank/DDBJ whole genome shotgun (WGS) entry which is preliminary data.</text>
</comment>
<evidence type="ECO:0000313" key="5">
    <source>
        <dbReference type="Proteomes" id="UP000614216"/>
    </source>
</evidence>
<dbReference type="GO" id="GO:0005524">
    <property type="term" value="F:ATP binding"/>
    <property type="evidence" value="ECO:0007669"/>
    <property type="project" value="UniProtKB-KW"/>
</dbReference>
<dbReference type="SUPFAM" id="SSF140931">
    <property type="entry name" value="Fic-like"/>
    <property type="match status" value="1"/>
</dbReference>
<sequence>MDIPPQEDLPLEEAISRLHEHRKFIDQYSLQPGLFSGPIHREYKHHNASFPIENTLYKKVFDYLVYHHHEMINYPGREVLLTIHTLLAGEGFFRQKGVKIGRFRHFPHSSEVPSAIDRMFEDISNEQDAILQSIKAHVEILLIHPFADGNGRSARLMAAFILLKAGFKSTLFTAVEQHFYHNPRQYIQWLVKYRTGEINKEDVWRGFANAMYLHSYYGYYIRKRASEIVDQLTGSGMAYEEAWKQLYEYDAKPEFNGRKPGWPSQYLKPMALQKQALFHKDEAAYRNFEFQLRQLTGAYINTPKTGTIRTVK</sequence>
<organism evidence="4 5">
    <name type="scientific">Fulvivirga marina</name>
    <dbReference type="NCBI Taxonomy" id="2494733"/>
    <lineage>
        <taxon>Bacteria</taxon>
        <taxon>Pseudomonadati</taxon>
        <taxon>Bacteroidota</taxon>
        <taxon>Cytophagia</taxon>
        <taxon>Cytophagales</taxon>
        <taxon>Fulvivirgaceae</taxon>
        <taxon>Fulvivirga</taxon>
    </lineage>
</organism>
<dbReference type="Gene3D" id="1.10.3290.10">
    <property type="entry name" value="Fido-like domain"/>
    <property type="match status" value="1"/>
</dbReference>
<keyword evidence="2" id="KW-0547">Nucleotide-binding</keyword>
<dbReference type="Pfam" id="PF02661">
    <property type="entry name" value="Fic"/>
    <property type="match status" value="1"/>
</dbReference>
<dbReference type="InterPro" id="IPR036597">
    <property type="entry name" value="Fido-like_dom_sf"/>
</dbReference>
<accession>A0A937KDH7</accession>
<dbReference type="AlphaFoldDB" id="A0A937KDH7"/>
<reference evidence="4" key="1">
    <citation type="submission" date="2021-01" db="EMBL/GenBank/DDBJ databases">
        <title>Fulvivirga kasyanovii gen. nov., sp nov., a novel member of the phylum Bacteroidetes isolated from seawater in a mussel farm.</title>
        <authorList>
            <person name="Zhao L.-H."/>
            <person name="Wang Z.-J."/>
        </authorList>
    </citation>
    <scope>NUCLEOTIDE SEQUENCE</scope>
    <source>
        <strain evidence="4">29W222</strain>
    </source>
</reference>
<evidence type="ECO:0000259" key="3">
    <source>
        <dbReference type="PROSITE" id="PS51459"/>
    </source>
</evidence>
<keyword evidence="2" id="KW-0067">ATP-binding</keyword>
<dbReference type="InterPro" id="IPR040198">
    <property type="entry name" value="Fido_containing"/>
</dbReference>